<gene>
    <name evidence="4" type="ORF">Egran_06682</name>
</gene>
<organism evidence="4 5">
    <name type="scientific">Elaphomyces granulatus</name>
    <dbReference type="NCBI Taxonomy" id="519963"/>
    <lineage>
        <taxon>Eukaryota</taxon>
        <taxon>Fungi</taxon>
        <taxon>Dikarya</taxon>
        <taxon>Ascomycota</taxon>
        <taxon>Pezizomycotina</taxon>
        <taxon>Eurotiomycetes</taxon>
        <taxon>Eurotiomycetidae</taxon>
        <taxon>Eurotiales</taxon>
        <taxon>Elaphomycetaceae</taxon>
        <taxon>Elaphomyces</taxon>
    </lineage>
</organism>
<name>A0A232LN10_9EURO</name>
<protein>
    <recommendedName>
        <fullName evidence="6">Pentacotripeptide-repeat region of PRORP domain-containing protein</fullName>
    </recommendedName>
</protein>
<dbReference type="PROSITE" id="PS51375">
    <property type="entry name" value="PPR"/>
    <property type="match status" value="1"/>
</dbReference>
<evidence type="ECO:0000256" key="2">
    <source>
        <dbReference type="PROSITE-ProRule" id="PRU00708"/>
    </source>
</evidence>
<dbReference type="InterPro" id="IPR002885">
    <property type="entry name" value="PPR_rpt"/>
</dbReference>
<feature type="repeat" description="PPR" evidence="2">
    <location>
        <begin position="492"/>
        <end position="526"/>
    </location>
</feature>
<dbReference type="AlphaFoldDB" id="A0A232LN10"/>
<dbReference type="Pfam" id="PF01535">
    <property type="entry name" value="PPR"/>
    <property type="match status" value="1"/>
</dbReference>
<dbReference type="PANTHER" id="PTHR47942">
    <property type="entry name" value="TETRATRICOPEPTIDE REPEAT (TPR)-LIKE SUPERFAMILY PROTEIN-RELATED"/>
    <property type="match status" value="1"/>
</dbReference>
<accession>A0A232LN10</accession>
<feature type="compositionally biased region" description="Basic and acidic residues" evidence="3">
    <location>
        <begin position="709"/>
        <end position="724"/>
    </location>
</feature>
<evidence type="ECO:0000256" key="1">
    <source>
        <dbReference type="ARBA" id="ARBA00022737"/>
    </source>
</evidence>
<dbReference type="Proteomes" id="UP000243515">
    <property type="component" value="Unassembled WGS sequence"/>
</dbReference>
<feature type="region of interest" description="Disordered" evidence="3">
    <location>
        <begin position="704"/>
        <end position="741"/>
    </location>
</feature>
<comment type="caution">
    <text evidence="4">The sequence shown here is derived from an EMBL/GenBank/DDBJ whole genome shotgun (WGS) entry which is preliminary data.</text>
</comment>
<dbReference type="Gene3D" id="1.25.40.10">
    <property type="entry name" value="Tetratricopeptide repeat domain"/>
    <property type="match status" value="2"/>
</dbReference>
<evidence type="ECO:0000313" key="4">
    <source>
        <dbReference type="EMBL" id="OXV05550.1"/>
    </source>
</evidence>
<proteinExistence type="predicted"/>
<reference evidence="4 5" key="1">
    <citation type="journal article" date="2015" name="Environ. Microbiol.">
        <title>Metagenome sequence of Elaphomyces granulatus from sporocarp tissue reveals Ascomycota ectomycorrhizal fingerprints of genome expansion and a Proteobacteria-rich microbiome.</title>
        <authorList>
            <person name="Quandt C.A."/>
            <person name="Kohler A."/>
            <person name="Hesse C.N."/>
            <person name="Sharpton T.J."/>
            <person name="Martin F."/>
            <person name="Spatafora J.W."/>
        </authorList>
    </citation>
    <scope>NUCLEOTIDE SEQUENCE [LARGE SCALE GENOMIC DNA]</scope>
    <source>
        <strain evidence="4 5">OSC145934</strain>
    </source>
</reference>
<dbReference type="OrthoDB" id="1908178at2759"/>
<evidence type="ECO:0000313" key="5">
    <source>
        <dbReference type="Proteomes" id="UP000243515"/>
    </source>
</evidence>
<keyword evidence="1" id="KW-0677">Repeat</keyword>
<sequence length="838" mass="96924">SSLICFLAGGQDINCFQIVLIVFYFQDVWLAKCYNDGDSFFPRKSHSMPDFESIASRSSTRRLRSRCHRPTFASIADSFVHSLVLASFCREHSPRSKSFIPPFKLPCSHYQPNSRFKPIDNPEKSLRRRRNFRRVSAGPISERWVKTSRKYSTRATSDTDDNFGDYGQKRFSLEGNNNGKDNFGHRWPSDHAANQQAVRSRDDKIIKGLNSTMAREFPLAREISDNSHSRLAPSVPQISNPRPIYMPRPEKERYEAVSEFYTHALGESTKWKETIATVMKDSYHGSSSSSRPSNNDTSRDAIENPAVEQFLDALFDETKSNQYIFRLYRELPPPGVALLSKRSRGLLLRRFANPPDRRWVDTRRYLALIEDMNTVGFSISRSLWTSAIHLAGRATGRIFKSDLKRAIDLWHRMEHFAGIRADSVVFSALFDIAVKAGQYMVADRLVEVMKDRNIDFSRCGKVSKIFYSGLQKDIGGIRKAFNEFVQSGEIVDTVVLNCLIVAFLRTGELRTAEQLYERMLEAQRELENNFPDGRQNIFHHPKLSSDISVYRLGNRKLNRILEMSAVLKNRFPEQYQALQSALPLTPDTRTFYIFLSHHALQTGDINKFMAVLKDMEKIISVPPRAMVYLLLFEGFALHGCRNRHWTAQRLQTTWKSFLRVLYESKEQFNNRFYFRRQKLGWENPLAKGREDKVEATPDDIYMRLPSDNPLKENTIDAEERKKEADEEVEDQETEELDEEDTDECVETLFANDNGSPGTSPRNELLDDIEHRIENGVFLGRKIIIAILRAFGTCCEDKQILDIWFQIERIWQIKKRKSTDVAAVKAELERQLSRKWKSS</sequence>
<feature type="compositionally biased region" description="Acidic residues" evidence="3">
    <location>
        <begin position="725"/>
        <end position="741"/>
    </location>
</feature>
<feature type="non-terminal residue" evidence="4">
    <location>
        <position position="1"/>
    </location>
</feature>
<dbReference type="InterPro" id="IPR011990">
    <property type="entry name" value="TPR-like_helical_dom_sf"/>
</dbReference>
<keyword evidence="5" id="KW-1185">Reference proteome</keyword>
<evidence type="ECO:0008006" key="6">
    <source>
        <dbReference type="Google" id="ProtNLM"/>
    </source>
</evidence>
<dbReference type="InterPro" id="IPR051222">
    <property type="entry name" value="PPR/CCM1_RNA-binding"/>
</dbReference>
<dbReference type="EMBL" id="NPHW01006792">
    <property type="protein sequence ID" value="OXV05550.1"/>
    <property type="molecule type" value="Genomic_DNA"/>
</dbReference>
<feature type="region of interest" description="Disordered" evidence="3">
    <location>
        <begin position="150"/>
        <end position="201"/>
    </location>
</feature>
<dbReference type="PANTHER" id="PTHR47942:SF78">
    <property type="entry name" value="PENTATRICOPEPTIDE REPEAT PROTEIN (AFU_ORTHOLOGUE AFUA_4G07240)"/>
    <property type="match status" value="1"/>
</dbReference>
<evidence type="ECO:0000256" key="3">
    <source>
        <dbReference type="SAM" id="MobiDB-lite"/>
    </source>
</evidence>